<organism evidence="4 5">
    <name type="scientific">Cudoniella acicularis</name>
    <dbReference type="NCBI Taxonomy" id="354080"/>
    <lineage>
        <taxon>Eukaryota</taxon>
        <taxon>Fungi</taxon>
        <taxon>Dikarya</taxon>
        <taxon>Ascomycota</taxon>
        <taxon>Pezizomycotina</taxon>
        <taxon>Leotiomycetes</taxon>
        <taxon>Helotiales</taxon>
        <taxon>Tricladiaceae</taxon>
        <taxon>Cudoniella</taxon>
    </lineage>
</organism>
<dbReference type="Gene3D" id="2.60.420.10">
    <property type="entry name" value="Maltose phosphorylase, domain 3"/>
    <property type="match status" value="1"/>
</dbReference>
<evidence type="ECO:0000313" key="4">
    <source>
        <dbReference type="EMBL" id="KAF4629240.1"/>
    </source>
</evidence>
<evidence type="ECO:0000256" key="1">
    <source>
        <dbReference type="SAM" id="MobiDB-lite"/>
    </source>
</evidence>
<dbReference type="GO" id="GO:0003824">
    <property type="term" value="F:catalytic activity"/>
    <property type="evidence" value="ECO:0007669"/>
    <property type="project" value="UniProtKB-ARBA"/>
</dbReference>
<feature type="compositionally biased region" description="Polar residues" evidence="1">
    <location>
        <begin position="1"/>
        <end position="17"/>
    </location>
</feature>
<sequence length="858" mass="93551">MEIPTSQASSRPKSWTVSGDVDTSEGFILSNGETRQSEIIFDYGRAEGGMPFVETSQVVSNGGSVQVDIIFSETYEGLQKDTGDGPFFLFSSAMDTYRIRTEYFEPSSNPNKIQLPYAQRSQRYQRVILRSSNSSISISQIGYTQIRPPNPIVNTFSCSNQKLNKIWRDGARTVDRCTVEAGETTEAWEVTDIGTRVRGQHWAPCRQGTRWGDKTVNFEMKVETVGASWGVHMVANGLIFCLNIEKRSLAAFEGLSDSGGVFPSIPRGMWDVPSSVSLDDWVSVTTVAHGSSVSVRLNGTDVALVEDLNINPILGGSGNNTGSVAFGGPANYTSLYRFLEVTDMEGNVLYENNFKISDKARTLADFAVGTNYLSGTIDGAKRDRAVFGGDLFVMGRSIYYSTANFEAALGSIKLLTSHQTKNGYLGNLCPIQAPLDEGTSEPPTYAFYSLSYALLLVVAIKDYWMFSGDNGAVKAVFGKLENLMSFTEGFVDGRGLVVAPPPLSMDWFPLGGPIFGASAKINIAYYDALNAMTKMSSVVGVKNPPFSAQAELLKSSILSNLWNNDAGLMRMSDIYPATGLAQDINAYSITTGIAPINSKSESILAAPNDASLPLAYQNIQPWDQIKVVSPYASGFAVEALFGRNFGSAALELMGRVWGVMANESDPNYSGGHWEAMSPDGTPMMDDTSLMHGWSTWPVYLLPRYLGGIHPTEPGWSRWSVKPVFAGLETINVQLSIPAGIIKLVIEVQEKNGTGEIILRVPSGTMADVYAPEGWVIVTSDDIFDSISLLSQTLVGQNEEVCIRICKTATPVEKSPDLKRESEKSSEVVVHEEFKEQFEGKADNVKQVSIFKKLVKLFA</sequence>
<dbReference type="OrthoDB" id="10036721at2759"/>
<dbReference type="AlphaFoldDB" id="A0A8H4RFP3"/>
<evidence type="ECO:0000259" key="3">
    <source>
        <dbReference type="Pfam" id="PF17390"/>
    </source>
</evidence>
<gene>
    <name evidence="4" type="ORF">G7Y89_g8909</name>
</gene>
<evidence type="ECO:0000313" key="5">
    <source>
        <dbReference type="Proteomes" id="UP000566819"/>
    </source>
</evidence>
<dbReference type="EMBL" id="JAAMPI010000703">
    <property type="protein sequence ID" value="KAF4629240.1"/>
    <property type="molecule type" value="Genomic_DNA"/>
</dbReference>
<dbReference type="InterPro" id="IPR035398">
    <property type="entry name" value="Bac_rhamnosid_C"/>
</dbReference>
<dbReference type="PANTHER" id="PTHR34987">
    <property type="entry name" value="C, PUTATIVE (AFU_ORTHOLOGUE AFUA_3G02880)-RELATED"/>
    <property type="match status" value="1"/>
</dbReference>
<evidence type="ECO:0008006" key="6">
    <source>
        <dbReference type="Google" id="ProtNLM"/>
    </source>
</evidence>
<feature type="region of interest" description="Disordered" evidence="1">
    <location>
        <begin position="1"/>
        <end position="20"/>
    </location>
</feature>
<keyword evidence="5" id="KW-1185">Reference proteome</keyword>
<dbReference type="InterPro" id="IPR012341">
    <property type="entry name" value="6hp_glycosidase-like_sf"/>
</dbReference>
<feature type="domain" description="Alpha-L-rhamnosidase C-terminal" evidence="3">
    <location>
        <begin position="707"/>
        <end position="772"/>
    </location>
</feature>
<dbReference type="Gene3D" id="1.50.10.10">
    <property type="match status" value="1"/>
</dbReference>
<accession>A0A8H4RFP3</accession>
<dbReference type="InterPro" id="IPR035396">
    <property type="entry name" value="Bac_rhamnosid6H"/>
</dbReference>
<dbReference type="PANTHER" id="PTHR34987:SF4">
    <property type="entry name" value="ALPHA-L-RHAMNOSIDASE C-TERMINAL DOMAIN-CONTAINING PROTEIN"/>
    <property type="match status" value="1"/>
</dbReference>
<name>A0A8H4RFP3_9HELO</name>
<comment type="caution">
    <text evidence="4">The sequence shown here is derived from an EMBL/GenBank/DDBJ whole genome shotgun (WGS) entry which is preliminary data.</text>
</comment>
<dbReference type="Proteomes" id="UP000566819">
    <property type="component" value="Unassembled WGS sequence"/>
</dbReference>
<reference evidence="4 5" key="1">
    <citation type="submission" date="2020-03" db="EMBL/GenBank/DDBJ databases">
        <title>Draft Genome Sequence of Cudoniella acicularis.</title>
        <authorList>
            <person name="Buettner E."/>
            <person name="Kellner H."/>
        </authorList>
    </citation>
    <scope>NUCLEOTIDE SEQUENCE [LARGE SCALE GENOMIC DNA]</scope>
    <source>
        <strain evidence="4 5">DSM 108380</strain>
    </source>
</reference>
<dbReference type="GO" id="GO:0005975">
    <property type="term" value="P:carbohydrate metabolic process"/>
    <property type="evidence" value="ECO:0007669"/>
    <property type="project" value="InterPro"/>
</dbReference>
<dbReference type="InterPro" id="IPR008928">
    <property type="entry name" value="6-hairpin_glycosidase_sf"/>
</dbReference>
<dbReference type="Pfam" id="PF17389">
    <property type="entry name" value="Bac_rhamnosid6H"/>
    <property type="match status" value="1"/>
</dbReference>
<evidence type="ECO:0000259" key="2">
    <source>
        <dbReference type="Pfam" id="PF17389"/>
    </source>
</evidence>
<proteinExistence type="predicted"/>
<feature type="domain" description="Alpha-L-rhamnosidase six-hairpin glycosidase" evidence="2">
    <location>
        <begin position="367"/>
        <end position="596"/>
    </location>
</feature>
<dbReference type="SUPFAM" id="SSF48208">
    <property type="entry name" value="Six-hairpin glycosidases"/>
    <property type="match status" value="1"/>
</dbReference>
<dbReference type="Pfam" id="PF17390">
    <property type="entry name" value="Bac_rhamnosid_C"/>
    <property type="match status" value="1"/>
</dbReference>
<protein>
    <recommendedName>
        <fullName evidence="6">Alpha-L-rhamnosidase C-terminal domain-containing protein</fullName>
    </recommendedName>
</protein>